<keyword evidence="4" id="KW-1185">Reference proteome</keyword>
<evidence type="ECO:0000313" key="3">
    <source>
        <dbReference type="EMBL" id="MBJ7551856.1"/>
    </source>
</evidence>
<feature type="transmembrane region" description="Helical" evidence="1">
    <location>
        <begin position="7"/>
        <end position="30"/>
    </location>
</feature>
<organism evidence="3 4">
    <name type="scientific">Marinomonas ostreistagni</name>
    <dbReference type="NCBI Taxonomy" id="359209"/>
    <lineage>
        <taxon>Bacteria</taxon>
        <taxon>Pseudomonadati</taxon>
        <taxon>Pseudomonadota</taxon>
        <taxon>Gammaproteobacteria</taxon>
        <taxon>Oceanospirillales</taxon>
        <taxon>Oceanospirillaceae</taxon>
        <taxon>Marinomonas</taxon>
    </lineage>
</organism>
<dbReference type="PANTHER" id="PTHR45228">
    <property type="entry name" value="CYCLIC DI-GMP PHOSPHODIESTERASE TM_0186-RELATED"/>
    <property type="match status" value="1"/>
</dbReference>
<comment type="caution">
    <text evidence="3">The sequence shown here is derived from an EMBL/GenBank/DDBJ whole genome shotgun (WGS) entry which is preliminary data.</text>
</comment>
<dbReference type="InterPro" id="IPR037522">
    <property type="entry name" value="HD_GYP_dom"/>
</dbReference>
<evidence type="ECO:0000259" key="2">
    <source>
        <dbReference type="PROSITE" id="PS51832"/>
    </source>
</evidence>
<dbReference type="SUPFAM" id="SSF109604">
    <property type="entry name" value="HD-domain/PDEase-like"/>
    <property type="match status" value="1"/>
</dbReference>
<feature type="domain" description="HD-GYP" evidence="2">
    <location>
        <begin position="202"/>
        <end position="397"/>
    </location>
</feature>
<dbReference type="Gene3D" id="1.10.3210.10">
    <property type="entry name" value="Hypothetical protein af1432"/>
    <property type="match status" value="1"/>
</dbReference>
<keyword evidence="1" id="KW-1133">Transmembrane helix</keyword>
<evidence type="ECO:0000313" key="4">
    <source>
        <dbReference type="Proteomes" id="UP000598488"/>
    </source>
</evidence>
<accession>A0ABS0ZG29</accession>
<dbReference type="Pfam" id="PF13487">
    <property type="entry name" value="HD_5"/>
    <property type="match status" value="1"/>
</dbReference>
<dbReference type="RefSeq" id="WP_199463448.1">
    <property type="nucleotide sequence ID" value="NZ_JAEMUH010000014.1"/>
</dbReference>
<dbReference type="InterPro" id="IPR006675">
    <property type="entry name" value="HDIG_dom"/>
</dbReference>
<dbReference type="NCBIfam" id="TIGR00277">
    <property type="entry name" value="HDIG"/>
    <property type="match status" value="1"/>
</dbReference>
<dbReference type="EMBL" id="JAEMUH010000014">
    <property type="protein sequence ID" value="MBJ7551856.1"/>
    <property type="molecule type" value="Genomic_DNA"/>
</dbReference>
<dbReference type="InterPro" id="IPR052020">
    <property type="entry name" value="Cyclic_di-GMP/3'3'-cGAMP_PDE"/>
</dbReference>
<feature type="transmembrane region" description="Helical" evidence="1">
    <location>
        <begin position="165"/>
        <end position="191"/>
    </location>
</feature>
<protein>
    <submittedName>
        <fullName evidence="3">HD-GYP domain-containing protein</fullName>
    </submittedName>
</protein>
<keyword evidence="1" id="KW-0472">Membrane</keyword>
<sequence>MYFARQAFLRIIVASLIISLGAGLVAWFIAVEGAEKEAVDLAMEVSRNTVKQSGLIEAVGEEQLQKAHQVTQSLSTGLFDIAELYNKDARKISESLTKAGAVIETKLPGHVDPHYIKSSYQSLTLDNGDWLLRTFVPIMDGDNIWGYFEGVRLVPEWQRSSIREFSLLGALIAVGAVWLCAAVIYPIILFLNKEQVRQANAITQGNVDMMLTLGKTITLRDCDTGAHNYRVTLLATEIAEAIGFRKEDMKGLILGSYLHDIGKIAISDTILLKPGKLDDQEMSIMKTHVQEGCAMVDGIEWLKDAKDIIEGHHEKWDGSGYPNGLRAKNIPENARIFAIADVFDALCSERPYKPPFSYEKAISIIKEGKGNHFDPDLVDIFVNISKPLHTKIFNLDEDGCRELMLDKMRKHSFF</sequence>
<dbReference type="SMART" id="SM00471">
    <property type="entry name" value="HDc"/>
    <property type="match status" value="1"/>
</dbReference>
<proteinExistence type="predicted"/>
<dbReference type="CDD" id="cd00077">
    <property type="entry name" value="HDc"/>
    <property type="match status" value="1"/>
</dbReference>
<gene>
    <name evidence="3" type="ORF">JHD44_14300</name>
</gene>
<reference evidence="3 4" key="1">
    <citation type="submission" date="2020-12" db="EMBL/GenBank/DDBJ databases">
        <title>Comparative genome analysis of fungal antagonists Marinomonas ostreistagni 398 and M. spartinae 468.</title>
        <authorList>
            <person name="Fields J.L."/>
            <person name="Mavrodi O.V."/>
            <person name="Biber P.D."/>
            <person name="Indest K.J."/>
            <person name="Mavrodi D.V."/>
        </authorList>
    </citation>
    <scope>NUCLEOTIDE SEQUENCE [LARGE SCALE GENOMIC DNA]</scope>
    <source>
        <strain evidence="3 4">USM7</strain>
    </source>
</reference>
<dbReference type="PROSITE" id="PS51832">
    <property type="entry name" value="HD_GYP"/>
    <property type="match status" value="1"/>
</dbReference>
<dbReference type="InterPro" id="IPR003607">
    <property type="entry name" value="HD/PDEase_dom"/>
</dbReference>
<evidence type="ECO:0000256" key="1">
    <source>
        <dbReference type="SAM" id="Phobius"/>
    </source>
</evidence>
<name>A0ABS0ZG29_9GAMM</name>
<keyword evidence="1" id="KW-0812">Transmembrane</keyword>
<dbReference type="Proteomes" id="UP000598488">
    <property type="component" value="Unassembled WGS sequence"/>
</dbReference>